<evidence type="ECO:0000313" key="7">
    <source>
        <dbReference type="Proteomes" id="UP000617628"/>
    </source>
</evidence>
<feature type="transmembrane region" description="Helical" evidence="5">
    <location>
        <begin position="106"/>
        <end position="124"/>
    </location>
</feature>
<feature type="transmembrane region" description="Helical" evidence="5">
    <location>
        <begin position="200"/>
        <end position="222"/>
    </location>
</feature>
<dbReference type="PANTHER" id="PTHR10361">
    <property type="entry name" value="SODIUM-BILE ACID COTRANSPORTER"/>
    <property type="match status" value="1"/>
</dbReference>
<proteinExistence type="predicted"/>
<dbReference type="GO" id="GO:0016020">
    <property type="term" value="C:membrane"/>
    <property type="evidence" value="ECO:0007669"/>
    <property type="project" value="UniProtKB-SubCell"/>
</dbReference>
<protein>
    <submittedName>
        <fullName evidence="6">Bile acid:sodium symporter family protein</fullName>
    </submittedName>
</protein>
<feature type="transmembrane region" description="Helical" evidence="5">
    <location>
        <begin position="136"/>
        <end position="159"/>
    </location>
</feature>
<keyword evidence="3 5" id="KW-1133">Transmembrane helix</keyword>
<dbReference type="InterPro" id="IPR004710">
    <property type="entry name" value="Bilac:Na_transpt"/>
</dbReference>
<dbReference type="Proteomes" id="UP000617628">
    <property type="component" value="Unassembled WGS sequence"/>
</dbReference>
<dbReference type="PANTHER" id="PTHR10361:SF28">
    <property type="entry name" value="P3 PROTEIN-RELATED"/>
    <property type="match status" value="1"/>
</dbReference>
<organism evidence="6 7">
    <name type="scientific">Pelagicoccus mobilis</name>
    <dbReference type="NCBI Taxonomy" id="415221"/>
    <lineage>
        <taxon>Bacteria</taxon>
        <taxon>Pseudomonadati</taxon>
        <taxon>Verrucomicrobiota</taxon>
        <taxon>Opitutia</taxon>
        <taxon>Puniceicoccales</taxon>
        <taxon>Pelagicoccaceae</taxon>
        <taxon>Pelagicoccus</taxon>
    </lineage>
</organism>
<dbReference type="RefSeq" id="WP_200357239.1">
    <property type="nucleotide sequence ID" value="NZ_JAENIL010000039.1"/>
</dbReference>
<keyword evidence="7" id="KW-1185">Reference proteome</keyword>
<evidence type="ECO:0000256" key="3">
    <source>
        <dbReference type="ARBA" id="ARBA00022989"/>
    </source>
</evidence>
<accession>A0A934RWH1</accession>
<dbReference type="InterPro" id="IPR002657">
    <property type="entry name" value="BilAc:Na_symport/Acr3"/>
</dbReference>
<evidence type="ECO:0000256" key="4">
    <source>
        <dbReference type="ARBA" id="ARBA00023136"/>
    </source>
</evidence>
<dbReference type="Gene3D" id="1.20.1530.20">
    <property type="match status" value="1"/>
</dbReference>
<feature type="transmembrane region" description="Helical" evidence="5">
    <location>
        <begin position="165"/>
        <end position="188"/>
    </location>
</feature>
<keyword evidence="4 5" id="KW-0472">Membrane</keyword>
<dbReference type="AlphaFoldDB" id="A0A934RWH1"/>
<comment type="caution">
    <text evidence="6">The sequence shown here is derived from an EMBL/GenBank/DDBJ whole genome shotgun (WGS) entry which is preliminary data.</text>
</comment>
<evidence type="ECO:0000256" key="5">
    <source>
        <dbReference type="SAM" id="Phobius"/>
    </source>
</evidence>
<reference evidence="6" key="1">
    <citation type="submission" date="2021-01" db="EMBL/GenBank/DDBJ databases">
        <title>Modified the classification status of verrucomicrobia.</title>
        <authorList>
            <person name="Feng X."/>
        </authorList>
    </citation>
    <scope>NUCLEOTIDE SEQUENCE</scope>
    <source>
        <strain evidence="6">KCTC 13126</strain>
    </source>
</reference>
<comment type="subcellular location">
    <subcellularLocation>
        <location evidence="1">Membrane</location>
        <topology evidence="1">Multi-pass membrane protein</topology>
    </subcellularLocation>
</comment>
<keyword evidence="2 5" id="KW-0812">Transmembrane</keyword>
<feature type="transmembrane region" description="Helical" evidence="5">
    <location>
        <begin position="258"/>
        <end position="278"/>
    </location>
</feature>
<sequence length="439" mass="47004">MIVASSKTTSEIMKIVPLRIAAPVVTLLLFLVFASVVISTVFVFLKQYQPAGLMGVAAMLLAAFYFQLKVHLKTFSFTCLVFAFFLASLVYPEAFLVVGGFDQRSLILPLIQIIMFGMGATLSLRDFSNALRMPKAVLIGIGLQFAIMPMVGWSVAYSMGFDPEIAAGIILIGSCPGGVASNVMAYLAKGNVALSVSMTACSTLLSPLLTPLVMSLFAGRLIDIDFLGMMFSILNLIILPIGAGLLAHYLLQSKWKSGYWRAIVFAFAVGFYFAAPFIESWTKTLYSLSGAFVLMGVLRQQWLSRGLPVVSMLSICYIVAIIAAGSQEAILTVGVGLFIAAIIHNSIGYVAGYWGARIGNLSESECRTVALEVGMQNGGMGSALALNVLQSTSSALGSIIFGTWMNLSGSVLASWWKGRPTSDIVCSENETTSQLTRVG</sequence>
<evidence type="ECO:0000256" key="2">
    <source>
        <dbReference type="ARBA" id="ARBA00022692"/>
    </source>
</evidence>
<feature type="transmembrane region" description="Helical" evidence="5">
    <location>
        <begin position="75"/>
        <end position="94"/>
    </location>
</feature>
<dbReference type="EMBL" id="JAENIL010000039">
    <property type="protein sequence ID" value="MBK1879025.1"/>
    <property type="molecule type" value="Genomic_DNA"/>
</dbReference>
<feature type="transmembrane region" description="Helical" evidence="5">
    <location>
        <begin position="51"/>
        <end position="68"/>
    </location>
</feature>
<feature type="transmembrane region" description="Helical" evidence="5">
    <location>
        <begin position="20"/>
        <end position="45"/>
    </location>
</feature>
<feature type="transmembrane region" description="Helical" evidence="5">
    <location>
        <begin position="330"/>
        <end position="354"/>
    </location>
</feature>
<evidence type="ECO:0000256" key="1">
    <source>
        <dbReference type="ARBA" id="ARBA00004141"/>
    </source>
</evidence>
<dbReference type="InterPro" id="IPR038770">
    <property type="entry name" value="Na+/solute_symporter_sf"/>
</dbReference>
<feature type="transmembrane region" description="Helical" evidence="5">
    <location>
        <begin position="306"/>
        <end position="324"/>
    </location>
</feature>
<name>A0A934RWH1_9BACT</name>
<dbReference type="Pfam" id="PF01758">
    <property type="entry name" value="SBF"/>
    <property type="match status" value="1"/>
</dbReference>
<gene>
    <name evidence="6" type="ORF">JIN87_19225</name>
</gene>
<feature type="transmembrane region" description="Helical" evidence="5">
    <location>
        <begin position="228"/>
        <end position="251"/>
    </location>
</feature>
<evidence type="ECO:0000313" key="6">
    <source>
        <dbReference type="EMBL" id="MBK1879025.1"/>
    </source>
</evidence>